<evidence type="ECO:0000313" key="2">
    <source>
        <dbReference type="EMBL" id="EJD33370.1"/>
    </source>
</evidence>
<sequence>MPTSDSDTTSVHAVSQDHAAAAAAAQESLPARPGRIAQLVAGFRDKQGGDGKKDNKKDNKKDDKKASARGEALRTKGAATKKIKAAEAAGSLRPIAGSSRVASKASKEPKEPKESNEPKEDDESKPLIYSIGRIIILRNHTASDFEGGELVQLPNNVAVAELKQGGWVVEADDSKDMRVCFQWGPAEVNQFIHKMLPARISRLLRESAQYTLNDDKSAFGYQLVIRVGRKAGLLQQATFNGKDIFHNCIHKVPHWFNRAVWIVPVDYIVELDPSSATSAPAPTVPASPRKASPRKASSSASSSKPSTSKREIAFVDVDDLDDEERQLIADDPLANDEEEDEDEDGNDAEYVAQEGSNKRTRQSSEPIAGPSRASKRQKVAVDYRERSPPALTMDDFLPPSPDAVPSTLLSTPSRASTSSAAVIASLGTGFDSPPKQYSWPAQ</sequence>
<proteinExistence type="predicted"/>
<name>J0WNE4_AURST</name>
<organism evidence="2 3">
    <name type="scientific">Auricularia subglabra (strain TFB-10046 / SS5)</name>
    <name type="common">White-rot fungus</name>
    <name type="synonym">Auricularia delicata (strain TFB10046)</name>
    <dbReference type="NCBI Taxonomy" id="717982"/>
    <lineage>
        <taxon>Eukaryota</taxon>
        <taxon>Fungi</taxon>
        <taxon>Dikarya</taxon>
        <taxon>Basidiomycota</taxon>
        <taxon>Agaricomycotina</taxon>
        <taxon>Agaricomycetes</taxon>
        <taxon>Auriculariales</taxon>
        <taxon>Auriculariaceae</taxon>
        <taxon>Auricularia</taxon>
    </lineage>
</organism>
<feature type="compositionally biased region" description="Basic and acidic residues" evidence="1">
    <location>
        <begin position="43"/>
        <end position="74"/>
    </location>
</feature>
<keyword evidence="3" id="KW-1185">Reference proteome</keyword>
<dbReference type="InParanoid" id="J0WNE4"/>
<gene>
    <name evidence="2" type="ORF">AURDEDRAFT_177548</name>
</gene>
<evidence type="ECO:0000313" key="3">
    <source>
        <dbReference type="Proteomes" id="UP000006514"/>
    </source>
</evidence>
<dbReference type="AlphaFoldDB" id="J0WNE4"/>
<dbReference type="KEGG" id="adl:AURDEDRAFT_177548"/>
<dbReference type="EMBL" id="JH688267">
    <property type="protein sequence ID" value="EJD33370.1"/>
    <property type="molecule type" value="Genomic_DNA"/>
</dbReference>
<feature type="region of interest" description="Disordered" evidence="1">
    <location>
        <begin position="1"/>
        <end position="124"/>
    </location>
</feature>
<evidence type="ECO:0000256" key="1">
    <source>
        <dbReference type="SAM" id="MobiDB-lite"/>
    </source>
</evidence>
<feature type="region of interest" description="Disordered" evidence="1">
    <location>
        <begin position="275"/>
        <end position="418"/>
    </location>
</feature>
<reference evidence="3" key="1">
    <citation type="journal article" date="2012" name="Science">
        <title>The Paleozoic origin of enzymatic lignin decomposition reconstructed from 31 fungal genomes.</title>
        <authorList>
            <person name="Floudas D."/>
            <person name="Binder M."/>
            <person name="Riley R."/>
            <person name="Barry K."/>
            <person name="Blanchette R.A."/>
            <person name="Henrissat B."/>
            <person name="Martinez A.T."/>
            <person name="Otillar R."/>
            <person name="Spatafora J.W."/>
            <person name="Yadav J.S."/>
            <person name="Aerts A."/>
            <person name="Benoit I."/>
            <person name="Boyd A."/>
            <person name="Carlson A."/>
            <person name="Copeland A."/>
            <person name="Coutinho P.M."/>
            <person name="de Vries R.P."/>
            <person name="Ferreira P."/>
            <person name="Findley K."/>
            <person name="Foster B."/>
            <person name="Gaskell J."/>
            <person name="Glotzer D."/>
            <person name="Gorecki P."/>
            <person name="Heitman J."/>
            <person name="Hesse C."/>
            <person name="Hori C."/>
            <person name="Igarashi K."/>
            <person name="Jurgens J.A."/>
            <person name="Kallen N."/>
            <person name="Kersten P."/>
            <person name="Kohler A."/>
            <person name="Kuees U."/>
            <person name="Kumar T.K.A."/>
            <person name="Kuo A."/>
            <person name="LaButti K."/>
            <person name="Larrondo L.F."/>
            <person name="Lindquist E."/>
            <person name="Ling A."/>
            <person name="Lombard V."/>
            <person name="Lucas S."/>
            <person name="Lundell T."/>
            <person name="Martin R."/>
            <person name="McLaughlin D.J."/>
            <person name="Morgenstern I."/>
            <person name="Morin E."/>
            <person name="Murat C."/>
            <person name="Nagy L.G."/>
            <person name="Nolan M."/>
            <person name="Ohm R.A."/>
            <person name="Patyshakuliyeva A."/>
            <person name="Rokas A."/>
            <person name="Ruiz-Duenas F.J."/>
            <person name="Sabat G."/>
            <person name="Salamov A."/>
            <person name="Samejima M."/>
            <person name="Schmutz J."/>
            <person name="Slot J.C."/>
            <person name="St John F."/>
            <person name="Stenlid J."/>
            <person name="Sun H."/>
            <person name="Sun S."/>
            <person name="Syed K."/>
            <person name="Tsang A."/>
            <person name="Wiebenga A."/>
            <person name="Young D."/>
            <person name="Pisabarro A."/>
            <person name="Eastwood D.C."/>
            <person name="Martin F."/>
            <person name="Cullen D."/>
            <person name="Grigoriev I.V."/>
            <person name="Hibbett D.S."/>
        </authorList>
    </citation>
    <scope>NUCLEOTIDE SEQUENCE [LARGE SCALE GENOMIC DNA]</scope>
    <source>
        <strain evidence="3">TFB10046</strain>
    </source>
</reference>
<accession>J0WNE4</accession>
<protein>
    <submittedName>
        <fullName evidence="2">Uncharacterized protein</fullName>
    </submittedName>
</protein>
<feature type="compositionally biased region" description="Low complexity" evidence="1">
    <location>
        <begin position="405"/>
        <end position="418"/>
    </location>
</feature>
<feature type="compositionally biased region" description="Basic and acidic residues" evidence="1">
    <location>
        <begin position="105"/>
        <end position="124"/>
    </location>
</feature>
<feature type="compositionally biased region" description="Acidic residues" evidence="1">
    <location>
        <begin position="333"/>
        <end position="347"/>
    </location>
</feature>
<feature type="compositionally biased region" description="Low complexity" evidence="1">
    <location>
        <begin position="75"/>
        <end position="90"/>
    </location>
</feature>
<dbReference type="Proteomes" id="UP000006514">
    <property type="component" value="Unassembled WGS sequence"/>
</dbReference>
<feature type="compositionally biased region" description="Polar residues" evidence="1">
    <location>
        <begin position="1"/>
        <end position="13"/>
    </location>
</feature>
<feature type="compositionally biased region" description="Low complexity" evidence="1">
    <location>
        <begin position="275"/>
        <end position="306"/>
    </location>
</feature>